<feature type="domain" description="SCP" evidence="3">
    <location>
        <begin position="68"/>
        <end position="198"/>
    </location>
</feature>
<feature type="signal peptide" evidence="2">
    <location>
        <begin position="1"/>
        <end position="23"/>
    </location>
</feature>
<evidence type="ECO:0000256" key="2">
    <source>
        <dbReference type="SAM" id="SignalP"/>
    </source>
</evidence>
<dbReference type="Pfam" id="PF00188">
    <property type="entry name" value="CAP"/>
    <property type="match status" value="1"/>
</dbReference>
<sequence>MKKKPYVLTALSFAAALALSACGGGGGGSPTTTTAPVTPPANTGGNLQTSVPPATYTGGTMQAQAFSQLNAYRSSMGVGLLAQDTTLDTAAQAHALYLNTNIGTGAITGLSHNELSSLPNYYGDTALSRAQKAGAPVTEWIAEDVAGGIPQADAASYAKNCLSRLLDTVYHLQDLTSSVEKIGIGFTQNSGTYVDYTCSLDFGEVTNVVGAPQANAVYIYGGQQMPTDAVAVSPLTNDTGVELAMTPETTNPAPDLANPGRPIMVRVNAASPGDVLTVSNFTLTAANGTQVPARIIVSSAALAGSTGATADVNNKFYPGVAILLPLAPLSANTTYTVSFSGARDGKALSKTWNFTTGAS</sequence>
<dbReference type="InterPro" id="IPR035940">
    <property type="entry name" value="CAP_sf"/>
</dbReference>
<dbReference type="RefSeq" id="WP_201657593.1">
    <property type="nucleotide sequence ID" value="NZ_CAJHCS010000028.1"/>
</dbReference>
<dbReference type="PROSITE" id="PS51257">
    <property type="entry name" value="PROKAR_LIPOPROTEIN"/>
    <property type="match status" value="1"/>
</dbReference>
<dbReference type="Proteomes" id="UP001494588">
    <property type="component" value="Unassembled WGS sequence"/>
</dbReference>
<keyword evidence="5" id="KW-1185">Reference proteome</keyword>
<evidence type="ECO:0000256" key="1">
    <source>
        <dbReference type="SAM" id="MobiDB-lite"/>
    </source>
</evidence>
<name>A0ABU9QJ73_9BURK</name>
<reference evidence="4 5" key="1">
    <citation type="submission" date="2024-01" db="EMBL/GenBank/DDBJ databases">
        <title>The diversity of rhizobia nodulating Mimosa spp. in eleven states of Brazil covering several biomes is determined by host plant, location, and edaphic factors.</title>
        <authorList>
            <person name="Rouws L."/>
            <person name="Barauna A."/>
            <person name="Beukes C."/>
            <person name="De Faria S.M."/>
            <person name="Gross E."/>
            <person name="Dos Reis Junior F.B."/>
            <person name="Simon M."/>
            <person name="Maluk M."/>
            <person name="Odee D.W."/>
            <person name="Kenicer G."/>
            <person name="Young J.P.W."/>
            <person name="Reis V.M."/>
            <person name="Zilli J."/>
            <person name="James E.K."/>
        </authorList>
    </citation>
    <scope>NUCLEOTIDE SEQUENCE [LARGE SCALE GENOMIC DNA]</scope>
    <source>
        <strain evidence="4 5">JPY77</strain>
    </source>
</reference>
<organism evidence="4 5">
    <name type="scientific">Paraburkholderia sabiae</name>
    <dbReference type="NCBI Taxonomy" id="273251"/>
    <lineage>
        <taxon>Bacteria</taxon>
        <taxon>Pseudomonadati</taxon>
        <taxon>Pseudomonadota</taxon>
        <taxon>Betaproteobacteria</taxon>
        <taxon>Burkholderiales</taxon>
        <taxon>Burkholderiaceae</taxon>
        <taxon>Paraburkholderia</taxon>
    </lineage>
</organism>
<feature type="chain" id="PRO_5045806409" evidence="2">
    <location>
        <begin position="24"/>
        <end position="359"/>
    </location>
</feature>
<dbReference type="SUPFAM" id="SSF55797">
    <property type="entry name" value="PR-1-like"/>
    <property type="match status" value="1"/>
</dbReference>
<evidence type="ECO:0000259" key="3">
    <source>
        <dbReference type="Pfam" id="PF00188"/>
    </source>
</evidence>
<proteinExistence type="predicted"/>
<gene>
    <name evidence="4" type="ORF">V4C55_27815</name>
</gene>
<evidence type="ECO:0000313" key="4">
    <source>
        <dbReference type="EMBL" id="MEM5289535.1"/>
    </source>
</evidence>
<dbReference type="EMBL" id="JAZHGC010000026">
    <property type="protein sequence ID" value="MEM5289535.1"/>
    <property type="molecule type" value="Genomic_DNA"/>
</dbReference>
<feature type="compositionally biased region" description="Low complexity" evidence="1">
    <location>
        <begin position="30"/>
        <end position="45"/>
    </location>
</feature>
<protein>
    <submittedName>
        <fullName evidence="4">CAP domain-containing protein</fullName>
    </submittedName>
</protein>
<accession>A0ABU9QJ73</accession>
<dbReference type="InterPro" id="IPR014044">
    <property type="entry name" value="CAP_dom"/>
</dbReference>
<comment type="caution">
    <text evidence="4">The sequence shown here is derived from an EMBL/GenBank/DDBJ whole genome shotgun (WGS) entry which is preliminary data.</text>
</comment>
<evidence type="ECO:0000313" key="5">
    <source>
        <dbReference type="Proteomes" id="UP001494588"/>
    </source>
</evidence>
<keyword evidence="2" id="KW-0732">Signal</keyword>
<dbReference type="Gene3D" id="3.40.33.10">
    <property type="entry name" value="CAP"/>
    <property type="match status" value="1"/>
</dbReference>
<feature type="region of interest" description="Disordered" evidence="1">
    <location>
        <begin position="28"/>
        <end position="50"/>
    </location>
</feature>